<dbReference type="CDD" id="cd23808">
    <property type="entry name" value="UBCc_UBE2W"/>
    <property type="match status" value="1"/>
</dbReference>
<protein>
    <recommendedName>
        <fullName evidence="2">UBC core domain-containing protein</fullName>
    </recommendedName>
</protein>
<dbReference type="OrthoDB" id="406833at2759"/>
<accession>A0A0P7BI57</accession>
<dbReference type="PROSITE" id="PS50127">
    <property type="entry name" value="UBC_2"/>
    <property type="match status" value="1"/>
</dbReference>
<evidence type="ECO:0000313" key="3">
    <source>
        <dbReference type="EMBL" id="KPM40670.1"/>
    </source>
</evidence>
<name>A0A0P7BI57_9HYPO</name>
<dbReference type="Gene3D" id="3.10.110.10">
    <property type="entry name" value="Ubiquitin Conjugating Enzyme"/>
    <property type="match status" value="1"/>
</dbReference>
<reference evidence="3 4" key="1">
    <citation type="submission" date="2015-09" db="EMBL/GenBank/DDBJ databases">
        <title>Draft genome of a European isolate of the apple canker pathogen Neonectria ditissima.</title>
        <authorList>
            <person name="Gomez-Cortecero A."/>
            <person name="Harrison R.J."/>
            <person name="Armitage A.D."/>
        </authorList>
    </citation>
    <scope>NUCLEOTIDE SEQUENCE [LARGE SCALE GENOMIC DNA]</scope>
    <source>
        <strain evidence="3 4">R09/05</strain>
    </source>
</reference>
<dbReference type="AlphaFoldDB" id="A0A0P7BI57"/>
<feature type="domain" description="UBC core" evidence="2">
    <location>
        <begin position="130"/>
        <end position="286"/>
    </location>
</feature>
<proteinExistence type="predicted"/>
<dbReference type="SUPFAM" id="SSF54495">
    <property type="entry name" value="UBC-like"/>
    <property type="match status" value="1"/>
</dbReference>
<dbReference type="Pfam" id="PF00179">
    <property type="entry name" value="UQ_con"/>
    <property type="match status" value="1"/>
</dbReference>
<evidence type="ECO:0000259" key="2">
    <source>
        <dbReference type="PROSITE" id="PS50127"/>
    </source>
</evidence>
<organism evidence="3 4">
    <name type="scientific">Neonectria ditissima</name>
    <dbReference type="NCBI Taxonomy" id="78410"/>
    <lineage>
        <taxon>Eukaryota</taxon>
        <taxon>Fungi</taxon>
        <taxon>Dikarya</taxon>
        <taxon>Ascomycota</taxon>
        <taxon>Pezizomycotina</taxon>
        <taxon>Sordariomycetes</taxon>
        <taxon>Hypocreomycetidae</taxon>
        <taxon>Hypocreales</taxon>
        <taxon>Nectriaceae</taxon>
        <taxon>Neonectria</taxon>
    </lineage>
</organism>
<evidence type="ECO:0000313" key="4">
    <source>
        <dbReference type="Proteomes" id="UP000050424"/>
    </source>
</evidence>
<comment type="caution">
    <text evidence="3">The sequence shown here is derived from an EMBL/GenBank/DDBJ whole genome shotgun (WGS) entry which is preliminary data.</text>
</comment>
<gene>
    <name evidence="3" type="ORF">AK830_g5884</name>
</gene>
<dbReference type="PANTHER" id="PTHR24068">
    <property type="entry name" value="UBIQUITIN-CONJUGATING ENZYME E2"/>
    <property type="match status" value="1"/>
</dbReference>
<dbReference type="InterPro" id="IPR016135">
    <property type="entry name" value="UBQ-conjugating_enzyme/RWD"/>
</dbReference>
<dbReference type="STRING" id="78410.A0A0P7BI57"/>
<evidence type="ECO:0000256" key="1">
    <source>
        <dbReference type="SAM" id="MobiDB-lite"/>
    </source>
</evidence>
<sequence>MPENVTGSLEAMMIAWRTHSAMRYLPNLIIDVILSYSHPTAGNLEVKAQFTNYRDSLSHSGRWGQGAVRSPTPTTDPSGPHGLSLLPPFHRAADERQIPRPATTPRISRDTSEHGKAFYNSKRPKMAGATRDRRLVKELGKIHKDGLPPGIDLIQREDSVAGDWLLDIRVLDANPIYSGQIYRLKFQFPKMYPIGRLQPPEVTFDKKPDRPIPMHPHIYSNGIICLDLLGQQGWSPVQSVSSVCMSIQSMLTSNDKDERPPGDEDFVRGNKLRPRDIEFLYHDNTV</sequence>
<dbReference type="EMBL" id="LKCW01000079">
    <property type="protein sequence ID" value="KPM40670.1"/>
    <property type="molecule type" value="Genomic_DNA"/>
</dbReference>
<dbReference type="InterPro" id="IPR000608">
    <property type="entry name" value="UBC"/>
</dbReference>
<feature type="region of interest" description="Disordered" evidence="1">
    <location>
        <begin position="60"/>
        <end position="81"/>
    </location>
</feature>
<dbReference type="SMART" id="SM00212">
    <property type="entry name" value="UBCc"/>
    <property type="match status" value="1"/>
</dbReference>
<keyword evidence="4" id="KW-1185">Reference proteome</keyword>
<dbReference type="Proteomes" id="UP000050424">
    <property type="component" value="Unassembled WGS sequence"/>
</dbReference>